<feature type="domain" description="CNH" evidence="6">
    <location>
        <begin position="30"/>
        <end position="443"/>
    </location>
</feature>
<evidence type="ECO:0000313" key="7">
    <source>
        <dbReference type="EMBL" id="TIA68587.1"/>
    </source>
</evidence>
<dbReference type="EMBL" id="QZBU01000289">
    <property type="protein sequence ID" value="TIA68587.1"/>
    <property type="molecule type" value="Genomic_DNA"/>
</dbReference>
<evidence type="ECO:0000256" key="3">
    <source>
        <dbReference type="ARBA" id="ARBA00022490"/>
    </source>
</evidence>
<dbReference type="PROSITE" id="PS50219">
    <property type="entry name" value="CNH"/>
    <property type="match status" value="1"/>
</dbReference>
<name>A0A4T0E475_AURPU</name>
<comment type="subcellular location">
    <subcellularLocation>
        <location evidence="1">Cytoplasm</location>
    </subcellularLocation>
</comment>
<feature type="compositionally biased region" description="Pro residues" evidence="5">
    <location>
        <begin position="320"/>
        <end position="334"/>
    </location>
</feature>
<dbReference type="InterPro" id="IPR001180">
    <property type="entry name" value="CNH_dom"/>
</dbReference>
<accession>A0A4T0E475</accession>
<sequence length="1160" mass="128638">MEAAANDGAYVLRDLMRNAPLSPDGEDEHNVYITCVDAWDGNLYIGTSAGEILHFVSIPSPDSDQPTYILASRLQPEHSNKHNDALPVVEQILLLPSVGKACVLCHGTLTFYTLPELSPAFGGKIKQSDCTWVGGLDRDLDGQELDPSDGCIIVICLRQKLRVIRIMDQGSPRKIRDIDLGNCLDIQRRADLACVADGSSYALLDIVNQRKIDLFPISSSPDLPSGRSSPDVPPPPIQRPSSRSFSATSPVRRPDLRNQDRVASVGGAPQTSGRQTPDRLHPNDTPSPWPHRAASRQALSPSPTRPLASPSLDTDGKILPPTPQFEQPPPPPPRATASLKPHISTPTPNEFLLTTGTSPDDPAVGMFVNLDGDVVRGTIQFESYPESIVVDGQASDPTMPSMPGDMSQEGYVLAVVRRETNGIVEKLVEYQRWDVDPSDNQYHKDYVNLPEPDTLKTHMALREATTATNLSLPSVGKALSLRRLYLHQPSTEEPESDVKRNNDEDKLIDRFSNVQSKVLLFSSDAIWWMVRNPLVVQLEARLSAAVNTSANSFTVQRTQVQAVINSIRGREATNEFEFLGFNYIRQQASLLLLIDLILKTNEGVIAFEHDKRSTHDALVEGEIDPRIILSIIPVLSNEVIEGTQGLWIPGGLKDAVVKFKAQYHADSINQDPQGPYGDNLLQVIKHYLFSWRRKKGFGSIADEKQVFHTVDAALLSLLLMLDSNTFPGPAAAGSLRAELNDVVDQGVECFDRAVELLEQHKRLYVLSRLYQSRRMVGQVLSTWRRILESSEDVGGELIDGELDVRKYVTRIKDVELVKDYGTWLANRNPSLGVQIFADENARVKFTPTEAVELLKERAPAAVKDYLEHLVFGKNQNQYANDLIYFYLDTVTEAIDTESTSAKDILLTSYHTYRALLPPKPTYSQFILDNSLPDTWWQNRLRLLQLIGGSSVYDVEALSNRLDLYSSVLVPEMIVLAARRDEHQKALKLLVHGLADFDTAVRYCLLGGSSIFHPASASSTPIATPSKEEQEVLFSHLLHCYLNLDDEEQRLERVAELLERFGSWFDVAEVLPLLSQSWPLDHFGAFIASAMGRLVSERNETVIVRALAGSQNLKYAVEIGAGTVGRDFAGFANGDNDLFFFELQGAGAPADERQKFFSGSV</sequence>
<feature type="compositionally biased region" description="Low complexity" evidence="5">
    <location>
        <begin position="218"/>
        <end position="230"/>
    </location>
</feature>
<keyword evidence="4" id="KW-0653">Protein transport</keyword>
<keyword evidence="2" id="KW-0813">Transport</keyword>
<dbReference type="PANTHER" id="PTHR12894">
    <property type="entry name" value="CNH DOMAIN CONTAINING"/>
    <property type="match status" value="1"/>
</dbReference>
<evidence type="ECO:0000256" key="2">
    <source>
        <dbReference type="ARBA" id="ARBA00022448"/>
    </source>
</evidence>
<dbReference type="GO" id="GO:0016020">
    <property type="term" value="C:membrane"/>
    <property type="evidence" value="ECO:0007669"/>
    <property type="project" value="TreeGrafter"/>
</dbReference>
<evidence type="ECO:0000256" key="1">
    <source>
        <dbReference type="ARBA" id="ARBA00004496"/>
    </source>
</evidence>
<dbReference type="PANTHER" id="PTHR12894:SF27">
    <property type="entry name" value="TRANSFORMING GROWTH FACTOR-BETA RECEPTOR-ASSOCIATED PROTEIN 1"/>
    <property type="match status" value="1"/>
</dbReference>
<proteinExistence type="predicted"/>
<dbReference type="InterPro" id="IPR032914">
    <property type="entry name" value="Vam6/VPS39/TRAP1"/>
</dbReference>
<keyword evidence="3" id="KW-0963">Cytoplasm</keyword>
<evidence type="ECO:0000256" key="4">
    <source>
        <dbReference type="ARBA" id="ARBA00022927"/>
    </source>
</evidence>
<evidence type="ECO:0000313" key="8">
    <source>
        <dbReference type="Proteomes" id="UP000304947"/>
    </source>
</evidence>
<dbReference type="Proteomes" id="UP000304947">
    <property type="component" value="Unassembled WGS sequence"/>
</dbReference>
<organism evidence="7 8">
    <name type="scientific">Aureobasidium pullulans</name>
    <name type="common">Black yeast</name>
    <name type="synonym">Pullularia pullulans</name>
    <dbReference type="NCBI Taxonomy" id="5580"/>
    <lineage>
        <taxon>Eukaryota</taxon>
        <taxon>Fungi</taxon>
        <taxon>Dikarya</taxon>
        <taxon>Ascomycota</taxon>
        <taxon>Pezizomycotina</taxon>
        <taxon>Dothideomycetes</taxon>
        <taxon>Dothideomycetidae</taxon>
        <taxon>Dothideales</taxon>
        <taxon>Saccotheciaceae</taxon>
        <taxon>Aureobasidium</taxon>
    </lineage>
</organism>
<dbReference type="GO" id="GO:0034058">
    <property type="term" value="P:endosomal vesicle fusion"/>
    <property type="evidence" value="ECO:0007669"/>
    <property type="project" value="TreeGrafter"/>
</dbReference>
<dbReference type="GO" id="GO:0005737">
    <property type="term" value="C:cytoplasm"/>
    <property type="evidence" value="ECO:0007669"/>
    <property type="project" value="UniProtKB-SubCell"/>
</dbReference>
<dbReference type="GO" id="GO:0015031">
    <property type="term" value="P:protein transport"/>
    <property type="evidence" value="ECO:0007669"/>
    <property type="project" value="UniProtKB-KW"/>
</dbReference>
<dbReference type="GO" id="GO:0006914">
    <property type="term" value="P:autophagy"/>
    <property type="evidence" value="ECO:0007669"/>
    <property type="project" value="TreeGrafter"/>
</dbReference>
<dbReference type="AlphaFoldDB" id="A0A4T0E475"/>
<reference evidence="7 8" key="1">
    <citation type="submission" date="2018-10" db="EMBL/GenBank/DDBJ databases">
        <title>Fifty Aureobasidium pullulans genomes reveal a recombining polyextremotolerant generalist.</title>
        <authorList>
            <person name="Gostincar C."/>
            <person name="Turk M."/>
            <person name="Zajc J."/>
            <person name="Gunde-Cimerman N."/>
        </authorList>
    </citation>
    <scope>NUCLEOTIDE SEQUENCE [LARGE SCALE GENOMIC DNA]</scope>
    <source>
        <strain evidence="7 8">EXF-3380</strain>
    </source>
</reference>
<feature type="region of interest" description="Disordered" evidence="5">
    <location>
        <begin position="218"/>
        <end position="352"/>
    </location>
</feature>
<evidence type="ECO:0000256" key="5">
    <source>
        <dbReference type="SAM" id="MobiDB-lite"/>
    </source>
</evidence>
<comment type="caution">
    <text evidence="7">The sequence shown here is derived from an EMBL/GenBank/DDBJ whole genome shotgun (WGS) entry which is preliminary data.</text>
</comment>
<protein>
    <recommendedName>
        <fullName evidence="6">CNH domain-containing protein</fullName>
    </recommendedName>
</protein>
<evidence type="ECO:0000259" key="6">
    <source>
        <dbReference type="PROSITE" id="PS50219"/>
    </source>
</evidence>
<gene>
    <name evidence="7" type="ORF">D6C83_01567</name>
</gene>